<protein>
    <submittedName>
        <fullName evidence="4">YhbY family RNA-binding protein</fullName>
    </submittedName>
</protein>
<dbReference type="RefSeq" id="WP_249317722.1">
    <property type="nucleotide sequence ID" value="NZ_JACRSN010000001.1"/>
</dbReference>
<proteinExistence type="predicted"/>
<dbReference type="Pfam" id="PF01985">
    <property type="entry name" value="CRS1_YhbY"/>
    <property type="match status" value="1"/>
</dbReference>
<dbReference type="PANTHER" id="PTHR40065">
    <property type="entry name" value="RNA-BINDING PROTEIN YHBY"/>
    <property type="match status" value="1"/>
</dbReference>
<dbReference type="AlphaFoldDB" id="A0A926HR79"/>
<dbReference type="EMBL" id="JACRSN010000001">
    <property type="protein sequence ID" value="MBC8532520.1"/>
    <property type="molecule type" value="Genomic_DNA"/>
</dbReference>
<sequence>MLTSKQRAYLRALANPIDTILMVGKSGMSEDIVKQADDALTAREIIKGKVLETSPLSAREAAEEIAGLTSSEVVQVIGSKFVLYRRNEKEPKITLPKVRKTRS</sequence>
<dbReference type="GO" id="GO:0003723">
    <property type="term" value="F:RNA binding"/>
    <property type="evidence" value="ECO:0007669"/>
    <property type="project" value="UniProtKB-UniRule"/>
</dbReference>
<evidence type="ECO:0000256" key="2">
    <source>
        <dbReference type="PROSITE-ProRule" id="PRU00626"/>
    </source>
</evidence>
<keyword evidence="5" id="KW-1185">Reference proteome</keyword>
<dbReference type="PROSITE" id="PS51295">
    <property type="entry name" value="CRM"/>
    <property type="match status" value="1"/>
</dbReference>
<keyword evidence="1 2" id="KW-0694">RNA-binding</keyword>
<dbReference type="SMART" id="SM01103">
    <property type="entry name" value="CRS1_YhbY"/>
    <property type="match status" value="1"/>
</dbReference>
<gene>
    <name evidence="4" type="ORF">IAG03_00595</name>
</gene>
<dbReference type="InterPro" id="IPR035920">
    <property type="entry name" value="YhbY-like_sf"/>
</dbReference>
<reference evidence="4" key="1">
    <citation type="submission" date="2020-08" db="EMBL/GenBank/DDBJ databases">
        <title>Genome public.</title>
        <authorList>
            <person name="Liu C."/>
            <person name="Sun Q."/>
        </authorList>
    </citation>
    <scope>NUCLEOTIDE SEQUENCE</scope>
    <source>
        <strain evidence="4">NSJ-40</strain>
    </source>
</reference>
<feature type="domain" description="CRM" evidence="3">
    <location>
        <begin position="1"/>
        <end position="96"/>
    </location>
</feature>
<accession>A0A926HR79</accession>
<dbReference type="SUPFAM" id="SSF75471">
    <property type="entry name" value="YhbY-like"/>
    <property type="match status" value="1"/>
</dbReference>
<dbReference type="PANTHER" id="PTHR40065:SF3">
    <property type="entry name" value="RNA-BINDING PROTEIN YHBY"/>
    <property type="match status" value="1"/>
</dbReference>
<evidence type="ECO:0000313" key="4">
    <source>
        <dbReference type="EMBL" id="MBC8532520.1"/>
    </source>
</evidence>
<dbReference type="InterPro" id="IPR001890">
    <property type="entry name" value="RNA-binding_CRM"/>
</dbReference>
<comment type="caution">
    <text evidence="4">The sequence shown here is derived from an EMBL/GenBank/DDBJ whole genome shotgun (WGS) entry which is preliminary data.</text>
</comment>
<dbReference type="InterPro" id="IPR051925">
    <property type="entry name" value="RNA-binding_domain"/>
</dbReference>
<dbReference type="Gene3D" id="3.30.110.60">
    <property type="entry name" value="YhbY-like"/>
    <property type="match status" value="1"/>
</dbReference>
<dbReference type="Proteomes" id="UP000651482">
    <property type="component" value="Unassembled WGS sequence"/>
</dbReference>
<name>A0A926HR79_9FIRM</name>
<evidence type="ECO:0000256" key="1">
    <source>
        <dbReference type="ARBA" id="ARBA00022884"/>
    </source>
</evidence>
<organism evidence="4 5">
    <name type="scientific">Yeguia hominis</name>
    <dbReference type="NCBI Taxonomy" id="2763662"/>
    <lineage>
        <taxon>Bacteria</taxon>
        <taxon>Bacillati</taxon>
        <taxon>Bacillota</taxon>
        <taxon>Clostridia</taxon>
        <taxon>Eubacteriales</taxon>
        <taxon>Yeguiaceae</taxon>
        <taxon>Yeguia</taxon>
    </lineage>
</organism>
<evidence type="ECO:0000313" key="5">
    <source>
        <dbReference type="Proteomes" id="UP000651482"/>
    </source>
</evidence>
<evidence type="ECO:0000259" key="3">
    <source>
        <dbReference type="PROSITE" id="PS51295"/>
    </source>
</evidence>